<dbReference type="GO" id="GO:0005737">
    <property type="term" value="C:cytoplasm"/>
    <property type="evidence" value="ECO:0007669"/>
    <property type="project" value="TreeGrafter"/>
</dbReference>
<dbReference type="GO" id="GO:0006446">
    <property type="term" value="P:regulation of translational initiation"/>
    <property type="evidence" value="ECO:0007669"/>
    <property type="project" value="TreeGrafter"/>
</dbReference>
<evidence type="ECO:0000313" key="4">
    <source>
        <dbReference type="Proteomes" id="UP000184334"/>
    </source>
</evidence>
<dbReference type="Pfam" id="PF01205">
    <property type="entry name" value="Impact_N"/>
    <property type="match status" value="1"/>
</dbReference>
<dbReference type="PANTHER" id="PTHR16301:SF20">
    <property type="entry name" value="IMPACT FAMILY MEMBER YIGZ"/>
    <property type="match status" value="1"/>
</dbReference>
<evidence type="ECO:0000256" key="1">
    <source>
        <dbReference type="ARBA" id="ARBA00007665"/>
    </source>
</evidence>
<dbReference type="STRING" id="1122195.SAMN02745164_00737"/>
<evidence type="ECO:0000313" key="3">
    <source>
        <dbReference type="EMBL" id="SHE58062.1"/>
    </source>
</evidence>
<dbReference type="AlphaFoldDB" id="A0A1M4UMP3"/>
<organism evidence="3 4">
    <name type="scientific">Marinitoga hydrogenitolerans (strain DSM 16785 / JCM 12826 / AT1271)</name>
    <dbReference type="NCBI Taxonomy" id="1122195"/>
    <lineage>
        <taxon>Bacteria</taxon>
        <taxon>Thermotogati</taxon>
        <taxon>Thermotogota</taxon>
        <taxon>Thermotogae</taxon>
        <taxon>Petrotogales</taxon>
        <taxon>Petrotogaceae</taxon>
        <taxon>Marinitoga</taxon>
    </lineage>
</organism>
<dbReference type="OrthoDB" id="9813771at2"/>
<comment type="caution">
    <text evidence="3">The sequence shown here is derived from an EMBL/GenBank/DDBJ whole genome shotgun (WGS) entry which is preliminary data.</text>
</comment>
<dbReference type="InterPro" id="IPR036956">
    <property type="entry name" value="Impact_N_sf"/>
</dbReference>
<dbReference type="InterPro" id="IPR023582">
    <property type="entry name" value="Impact"/>
</dbReference>
<comment type="similarity">
    <text evidence="1">Belongs to the IMPACT family.</text>
</comment>
<keyword evidence="4" id="KW-1185">Reference proteome</keyword>
<dbReference type="Proteomes" id="UP000184334">
    <property type="component" value="Unassembled WGS sequence"/>
</dbReference>
<sequence>MIKIYYSILKPKETTIKIKRSEFIGNAKKLHTEEEAKEFIKEISSKYRNATHNCWAYKVEGNKFNYSDNGEPSGTAGKPIFGVIEKHNLINIAIVVTRYFGGVKLGVRGLIDAYSQCAENTILNSKIAKYIDLKIYEVKTDYSKYAEIERLLKRVDGWKMTKQEFMADVKFEIAIEESKEKEILEILKTKGTIKYLKNDEIGIEIKN</sequence>
<dbReference type="InterPro" id="IPR001498">
    <property type="entry name" value="Impact_N"/>
</dbReference>
<dbReference type="RefSeq" id="WP_072863556.1">
    <property type="nucleotide sequence ID" value="NZ_FQUI01000007.1"/>
</dbReference>
<gene>
    <name evidence="3" type="ORF">SAMN02745164_00737</name>
</gene>
<dbReference type="Gene3D" id="3.30.230.30">
    <property type="entry name" value="Impact, N-terminal domain"/>
    <property type="match status" value="1"/>
</dbReference>
<reference evidence="3" key="1">
    <citation type="submission" date="2016-11" db="EMBL/GenBank/DDBJ databases">
        <authorList>
            <person name="Varghese N."/>
            <person name="Submissions S."/>
        </authorList>
    </citation>
    <scope>NUCLEOTIDE SEQUENCE [LARGE SCALE GENOMIC DNA]</scope>
    <source>
        <strain evidence="3">DSM 16785</strain>
    </source>
</reference>
<dbReference type="PANTHER" id="PTHR16301">
    <property type="entry name" value="IMPACT-RELATED"/>
    <property type="match status" value="1"/>
</dbReference>
<accession>A0A1M4UMP3</accession>
<dbReference type="InterPro" id="IPR020568">
    <property type="entry name" value="Ribosomal_Su5_D2-typ_SF"/>
</dbReference>
<proteinExistence type="inferred from homology"/>
<name>A0A1M4UMP3_MARH1</name>
<dbReference type="SUPFAM" id="SSF54211">
    <property type="entry name" value="Ribosomal protein S5 domain 2-like"/>
    <property type="match status" value="1"/>
</dbReference>
<evidence type="ECO:0000259" key="2">
    <source>
        <dbReference type="Pfam" id="PF01205"/>
    </source>
</evidence>
<dbReference type="Gene3D" id="3.30.70.240">
    <property type="match status" value="1"/>
</dbReference>
<feature type="domain" description="Impact N-terminal" evidence="2">
    <location>
        <begin position="19"/>
        <end position="121"/>
    </location>
</feature>
<dbReference type="EMBL" id="FQUI01000007">
    <property type="protein sequence ID" value="SHE58062.1"/>
    <property type="molecule type" value="Genomic_DNA"/>
</dbReference>
<protein>
    <submittedName>
        <fullName evidence="3">Uncharacterized protein, YigZ family</fullName>
    </submittedName>
</protein>